<name>A0A1Y1NCX1_PHOPY</name>
<evidence type="ECO:0000313" key="3">
    <source>
        <dbReference type="EMBL" id="KAB0801839.1"/>
    </source>
</evidence>
<evidence type="ECO:0000313" key="4">
    <source>
        <dbReference type="Proteomes" id="UP000327044"/>
    </source>
</evidence>
<dbReference type="GO" id="GO:0005549">
    <property type="term" value="F:odorant binding"/>
    <property type="evidence" value="ECO:0007669"/>
    <property type="project" value="InterPro"/>
</dbReference>
<reference evidence="3" key="3">
    <citation type="submission" date="2019-08" db="EMBL/GenBank/DDBJ databases">
        <authorList>
            <consortium name="Photinus pyralis genome working group"/>
            <person name="Fallon T.R."/>
            <person name="Sander Lower S.E."/>
            <person name="Weng J.-K."/>
        </authorList>
    </citation>
    <scope>NUCLEOTIDE SEQUENCE</scope>
    <source>
        <strain evidence="3">1611_PpyrPB1</strain>
        <tissue evidence="3">Whole body</tissue>
    </source>
</reference>
<sequence length="143" mass="16373">MKKNLLCFVFFCCAVQVFSKELPDELIDEKIHECLKELNLDKKILSTVFDDKFQIKNLSEDGVKLTKCGIKKGNYYTPDGEFNREVMVEATVKTIKSLVKHEVHDVETVADSVFEKCKTRKGEDAVAETTNLNNCVMNEIFKL</sequence>
<dbReference type="Proteomes" id="UP000327044">
    <property type="component" value="Unassembled WGS sequence"/>
</dbReference>
<gene>
    <name evidence="3" type="ORF">PPYR_04025</name>
</gene>
<evidence type="ECO:0000313" key="2">
    <source>
        <dbReference type="EMBL" id="JAV93467.1"/>
    </source>
</evidence>
<keyword evidence="1" id="KW-0732">Signal</keyword>
<dbReference type="AlphaFoldDB" id="A0A1Y1NCX1"/>
<proteinExistence type="predicted"/>
<protein>
    <submittedName>
        <fullName evidence="2">Uncharacterized protein</fullName>
    </submittedName>
</protein>
<dbReference type="EMBL" id="VVIM01000002">
    <property type="protein sequence ID" value="KAB0801839.1"/>
    <property type="molecule type" value="Genomic_DNA"/>
</dbReference>
<dbReference type="EMBL" id="GEZM01011685">
    <property type="protein sequence ID" value="JAV93467.1"/>
    <property type="molecule type" value="Transcribed_RNA"/>
</dbReference>
<feature type="signal peptide" evidence="1">
    <location>
        <begin position="1"/>
        <end position="19"/>
    </location>
</feature>
<dbReference type="Gene3D" id="1.10.238.20">
    <property type="entry name" value="Pheromone/general odorant binding protein domain"/>
    <property type="match status" value="1"/>
</dbReference>
<dbReference type="InterPro" id="IPR036728">
    <property type="entry name" value="PBP_GOBP_sf"/>
</dbReference>
<dbReference type="SUPFAM" id="SSF47565">
    <property type="entry name" value="Insect pheromone/odorant-binding proteins"/>
    <property type="match status" value="1"/>
</dbReference>
<dbReference type="InParanoid" id="A0A1Y1NCX1"/>
<evidence type="ECO:0000256" key="1">
    <source>
        <dbReference type="SAM" id="SignalP"/>
    </source>
</evidence>
<keyword evidence="4" id="KW-1185">Reference proteome</keyword>
<organism evidence="2">
    <name type="scientific">Photinus pyralis</name>
    <name type="common">Common eastern firefly</name>
    <name type="synonym">Lampyris pyralis</name>
    <dbReference type="NCBI Taxonomy" id="7054"/>
    <lineage>
        <taxon>Eukaryota</taxon>
        <taxon>Metazoa</taxon>
        <taxon>Ecdysozoa</taxon>
        <taxon>Arthropoda</taxon>
        <taxon>Hexapoda</taxon>
        <taxon>Insecta</taxon>
        <taxon>Pterygota</taxon>
        <taxon>Neoptera</taxon>
        <taxon>Endopterygota</taxon>
        <taxon>Coleoptera</taxon>
        <taxon>Polyphaga</taxon>
        <taxon>Elateriformia</taxon>
        <taxon>Elateroidea</taxon>
        <taxon>Lampyridae</taxon>
        <taxon>Lampyrinae</taxon>
        <taxon>Photinus</taxon>
    </lineage>
</organism>
<dbReference type="InterPro" id="IPR006170">
    <property type="entry name" value="PBP/GOBP"/>
</dbReference>
<dbReference type="Pfam" id="PF01395">
    <property type="entry name" value="PBP_GOBP"/>
    <property type="match status" value="1"/>
</dbReference>
<reference evidence="3 4" key="2">
    <citation type="journal article" date="2018" name="Elife">
        <title>Firefly genomes illuminate parallel origins of bioluminescence in beetles.</title>
        <authorList>
            <person name="Fallon T.R."/>
            <person name="Lower S.E."/>
            <person name="Chang C.H."/>
            <person name="Bessho-Uehara M."/>
            <person name="Martin G.J."/>
            <person name="Bewick A.J."/>
            <person name="Behringer M."/>
            <person name="Debat H.J."/>
            <person name="Wong I."/>
            <person name="Day J.C."/>
            <person name="Suvorov A."/>
            <person name="Silva C.J."/>
            <person name="Stanger-Hall K.F."/>
            <person name="Hall D.W."/>
            <person name="Schmitz R.J."/>
            <person name="Nelson D.R."/>
            <person name="Lewis S.M."/>
            <person name="Shigenobu S."/>
            <person name="Bybee S.M."/>
            <person name="Larracuente A.M."/>
            <person name="Oba Y."/>
            <person name="Weng J.K."/>
        </authorList>
    </citation>
    <scope>NUCLEOTIDE SEQUENCE [LARGE SCALE GENOMIC DNA]</scope>
    <source>
        <strain evidence="3">1611_PpyrPB1</strain>
        <tissue evidence="3">Whole body</tissue>
    </source>
</reference>
<feature type="chain" id="PRO_5036029937" evidence="1">
    <location>
        <begin position="20"/>
        <end position="143"/>
    </location>
</feature>
<accession>A0A1Y1NCX1</accession>
<reference evidence="2" key="1">
    <citation type="journal article" date="2016" name="Sci. Rep.">
        <title>Molecular characterization of firefly nuptial gifts: a multi-omics approach sheds light on postcopulatory sexual selection.</title>
        <authorList>
            <person name="Al-Wathiqui N."/>
            <person name="Fallon T.R."/>
            <person name="South A."/>
            <person name="Weng J.K."/>
            <person name="Lewis S.M."/>
        </authorList>
    </citation>
    <scope>NUCLEOTIDE SEQUENCE</scope>
</reference>